<dbReference type="PANTHER" id="PTHR36505:SF1">
    <property type="entry name" value="BLR1072 PROTEIN"/>
    <property type="match status" value="1"/>
</dbReference>
<feature type="domain" description="PRC-barrel" evidence="2">
    <location>
        <begin position="61"/>
        <end position="115"/>
    </location>
</feature>
<dbReference type="InterPro" id="IPR027275">
    <property type="entry name" value="PRC-brl_dom"/>
</dbReference>
<keyword evidence="4" id="KW-1185">Reference proteome</keyword>
<protein>
    <submittedName>
        <fullName evidence="3">PRC-barrel domain-containing protein</fullName>
    </submittedName>
</protein>
<evidence type="ECO:0000313" key="4">
    <source>
        <dbReference type="Proteomes" id="UP000509367"/>
    </source>
</evidence>
<organism evidence="3 4">
    <name type="scientific">Oricola thermophila</name>
    <dbReference type="NCBI Taxonomy" id="2742145"/>
    <lineage>
        <taxon>Bacteria</taxon>
        <taxon>Pseudomonadati</taxon>
        <taxon>Pseudomonadota</taxon>
        <taxon>Alphaproteobacteria</taxon>
        <taxon>Hyphomicrobiales</taxon>
        <taxon>Ahrensiaceae</taxon>
        <taxon>Oricola</taxon>
    </lineage>
</organism>
<sequence>MKKHLLATTAALALIAKPAAFAQDASGATESSPVFSRDSGQYLSPVDGFYNADPSQVLATRFIGANIHTSTAESAETIGDVNDIIMTPDGRAVAVIVGVGGFLGIGEKEVAMSIDELQWQSGADGEMVLVGGLSKQDLEGAPAFDRSALERDEMASAETRMEGDAAMDKDDTMTSATPKMETVPASEAQLEASEIIGMSVTGAGDETVGEVSEILIDNGGRIEALIIDVGGFLGINEKPTAVSLNDLQFARAEGSDGWSTIRTGLTRESLESQPAYSEETYKSDRDAVILIAPVE</sequence>
<evidence type="ECO:0000259" key="2">
    <source>
        <dbReference type="Pfam" id="PF05239"/>
    </source>
</evidence>
<feature type="domain" description="PRC-barrel" evidence="2">
    <location>
        <begin position="190"/>
        <end position="245"/>
    </location>
</feature>
<dbReference type="RefSeq" id="WP_175276925.1">
    <property type="nucleotide sequence ID" value="NZ_CP054836.1"/>
</dbReference>
<evidence type="ECO:0000313" key="3">
    <source>
        <dbReference type="EMBL" id="QKV19033.1"/>
    </source>
</evidence>
<gene>
    <name evidence="3" type="ORF">HTY61_11515</name>
</gene>
<dbReference type="Gene3D" id="2.30.30.240">
    <property type="entry name" value="PRC-barrel domain"/>
    <property type="match status" value="2"/>
</dbReference>
<keyword evidence="1" id="KW-0732">Signal</keyword>
<reference evidence="3 4" key="1">
    <citation type="submission" date="2020-06" db="EMBL/GenBank/DDBJ databases">
        <title>Oricola thermophila sp. nov. isolated from a tidal sediments.</title>
        <authorList>
            <person name="Kwon K.K."/>
            <person name="Yang S.-H."/>
            <person name="Park M.-J."/>
        </authorList>
    </citation>
    <scope>NUCLEOTIDE SEQUENCE [LARGE SCALE GENOMIC DNA]</scope>
    <source>
        <strain evidence="3 4">MEBiC13590</strain>
    </source>
</reference>
<evidence type="ECO:0000256" key="1">
    <source>
        <dbReference type="SAM" id="SignalP"/>
    </source>
</evidence>
<dbReference type="EMBL" id="CP054836">
    <property type="protein sequence ID" value="QKV19033.1"/>
    <property type="molecule type" value="Genomic_DNA"/>
</dbReference>
<dbReference type="InterPro" id="IPR011033">
    <property type="entry name" value="PRC_barrel-like_sf"/>
</dbReference>
<dbReference type="KEGG" id="orm:HTY61_11515"/>
<dbReference type="AlphaFoldDB" id="A0A6N1VET2"/>
<dbReference type="PANTHER" id="PTHR36505">
    <property type="entry name" value="BLR1072 PROTEIN"/>
    <property type="match status" value="1"/>
</dbReference>
<feature type="chain" id="PRO_5026731329" evidence="1">
    <location>
        <begin position="23"/>
        <end position="295"/>
    </location>
</feature>
<proteinExistence type="predicted"/>
<name>A0A6N1VET2_9HYPH</name>
<feature type="signal peptide" evidence="1">
    <location>
        <begin position="1"/>
        <end position="22"/>
    </location>
</feature>
<dbReference type="SUPFAM" id="SSF50346">
    <property type="entry name" value="PRC-barrel domain"/>
    <property type="match status" value="2"/>
</dbReference>
<accession>A0A6N1VET2</accession>
<dbReference type="Proteomes" id="UP000509367">
    <property type="component" value="Chromosome"/>
</dbReference>
<dbReference type="Pfam" id="PF05239">
    <property type="entry name" value="PRC"/>
    <property type="match status" value="2"/>
</dbReference>